<dbReference type="InterPro" id="IPR001878">
    <property type="entry name" value="Znf_CCHC"/>
</dbReference>
<dbReference type="PANTHER" id="PTHR15503:SF22">
    <property type="entry name" value="TRANSPOSON TY3-I GAG POLYPROTEIN"/>
    <property type="match status" value="1"/>
</dbReference>
<feature type="region of interest" description="Disordered" evidence="2">
    <location>
        <begin position="72"/>
        <end position="97"/>
    </location>
</feature>
<dbReference type="Proteomes" id="UP001175001">
    <property type="component" value="Unassembled WGS sequence"/>
</dbReference>
<feature type="compositionally biased region" description="Low complexity" evidence="2">
    <location>
        <begin position="273"/>
        <end position="286"/>
    </location>
</feature>
<keyword evidence="5" id="KW-1185">Reference proteome</keyword>
<feature type="region of interest" description="Disordered" evidence="2">
    <location>
        <begin position="332"/>
        <end position="374"/>
    </location>
</feature>
<feature type="compositionally biased region" description="Basic and acidic residues" evidence="2">
    <location>
        <begin position="300"/>
        <end position="310"/>
    </location>
</feature>
<feature type="domain" description="CCHC-type" evidence="3">
    <location>
        <begin position="321"/>
        <end position="336"/>
    </location>
</feature>
<name>A0AA39XPE7_9PEZI</name>
<evidence type="ECO:0000256" key="1">
    <source>
        <dbReference type="PROSITE-ProRule" id="PRU00047"/>
    </source>
</evidence>
<evidence type="ECO:0000256" key="2">
    <source>
        <dbReference type="SAM" id="MobiDB-lite"/>
    </source>
</evidence>
<organism evidence="4 5">
    <name type="scientific">Lasiodiplodia hormozganensis</name>
    <dbReference type="NCBI Taxonomy" id="869390"/>
    <lineage>
        <taxon>Eukaryota</taxon>
        <taxon>Fungi</taxon>
        <taxon>Dikarya</taxon>
        <taxon>Ascomycota</taxon>
        <taxon>Pezizomycotina</taxon>
        <taxon>Dothideomycetes</taxon>
        <taxon>Dothideomycetes incertae sedis</taxon>
        <taxon>Botryosphaeriales</taxon>
        <taxon>Botryosphaeriaceae</taxon>
        <taxon>Lasiodiplodia</taxon>
    </lineage>
</organism>
<gene>
    <name evidence="4" type="ORF">DIS24_g10595</name>
</gene>
<dbReference type="GO" id="GO:0003676">
    <property type="term" value="F:nucleic acid binding"/>
    <property type="evidence" value="ECO:0007669"/>
    <property type="project" value="InterPro"/>
</dbReference>
<dbReference type="AlphaFoldDB" id="A0AA39XPE7"/>
<dbReference type="EMBL" id="JAUJDW010000117">
    <property type="protein sequence ID" value="KAK0637674.1"/>
    <property type="molecule type" value="Genomic_DNA"/>
</dbReference>
<dbReference type="PROSITE" id="PS50158">
    <property type="entry name" value="ZF_CCHC"/>
    <property type="match status" value="1"/>
</dbReference>
<dbReference type="SUPFAM" id="SSF57756">
    <property type="entry name" value="Retrovirus zinc finger-like domains"/>
    <property type="match status" value="1"/>
</dbReference>
<dbReference type="PANTHER" id="PTHR15503">
    <property type="entry name" value="LDOC1 RELATED"/>
    <property type="match status" value="1"/>
</dbReference>
<evidence type="ECO:0000313" key="4">
    <source>
        <dbReference type="EMBL" id="KAK0637674.1"/>
    </source>
</evidence>
<dbReference type="GO" id="GO:0008270">
    <property type="term" value="F:zinc ion binding"/>
    <property type="evidence" value="ECO:0007669"/>
    <property type="project" value="UniProtKB-KW"/>
</dbReference>
<dbReference type="Gene3D" id="4.10.60.10">
    <property type="entry name" value="Zinc finger, CCHC-type"/>
    <property type="match status" value="1"/>
</dbReference>
<keyword evidence="1" id="KW-0862">Zinc</keyword>
<protein>
    <recommendedName>
        <fullName evidence="3">CCHC-type domain-containing protein</fullName>
    </recommendedName>
</protein>
<sequence length="374" mass="42406">MIAVIELARSHDHLCQAEPENDDPTRLQLEVRNLRESLAAENTEKLAAQTQAATLTTEVAKLKEDILHMARARGTASPAPVATSSSKSKAKFPDPPRFSNNKSLNFRAWKANVLNKLRIEARSYELEQDKIAYIFSRTEGEANQHMIPRMDETSPLAYQTADDVIKHLTQVFSNPFMKEKALTDYFRLRMFSNESFEDFYSRFTKVATEAEVPATSWFHDLWMRLTNTLQLEIQPIKTTLNENVEQLASVCRAQDHIRQNQKQNVERRKNTTSYNSVRANASSASSTQNPSLPNKPVKKAKPDIKKEPDEEKERFLKEGLCFKCENKGHLARDCPSKGKPNLNALKVGSSKPVDSAQQSFTEEILTDSSDSENE</sequence>
<proteinExistence type="predicted"/>
<dbReference type="InterPro" id="IPR036875">
    <property type="entry name" value="Znf_CCHC_sf"/>
</dbReference>
<feature type="region of interest" description="Disordered" evidence="2">
    <location>
        <begin position="258"/>
        <end position="310"/>
    </location>
</feature>
<evidence type="ECO:0000313" key="5">
    <source>
        <dbReference type="Proteomes" id="UP001175001"/>
    </source>
</evidence>
<dbReference type="InterPro" id="IPR032567">
    <property type="entry name" value="RTL1-rel"/>
</dbReference>
<dbReference type="SMART" id="SM00343">
    <property type="entry name" value="ZnF_C2HC"/>
    <property type="match status" value="1"/>
</dbReference>
<feature type="compositionally biased region" description="Low complexity" evidence="2">
    <location>
        <begin position="75"/>
        <end position="87"/>
    </location>
</feature>
<keyword evidence="1" id="KW-0479">Metal-binding</keyword>
<dbReference type="Pfam" id="PF00098">
    <property type="entry name" value="zf-CCHC"/>
    <property type="match status" value="1"/>
</dbReference>
<comment type="caution">
    <text evidence="4">The sequence shown here is derived from an EMBL/GenBank/DDBJ whole genome shotgun (WGS) entry which is preliminary data.</text>
</comment>
<accession>A0AA39XPE7</accession>
<reference evidence="4" key="1">
    <citation type="submission" date="2023-06" db="EMBL/GenBank/DDBJ databases">
        <title>Multi-omics analyses reveal the molecular pathogenesis toolkit of Lasiodiplodia hormozganensis, a cross-kingdom pathogen.</title>
        <authorList>
            <person name="Felix C."/>
            <person name="Meneses R."/>
            <person name="Goncalves M.F.M."/>
            <person name="Tilleman L."/>
            <person name="Duarte A.S."/>
            <person name="Jorrin-Novo J.V."/>
            <person name="Van De Peer Y."/>
            <person name="Deforce D."/>
            <person name="Van Nieuwerburgh F."/>
            <person name="Esteves A.C."/>
            <person name="Alves A."/>
        </authorList>
    </citation>
    <scope>NUCLEOTIDE SEQUENCE</scope>
    <source>
        <strain evidence="4">CBS 339.90</strain>
    </source>
</reference>
<keyword evidence="1" id="KW-0863">Zinc-finger</keyword>
<evidence type="ECO:0000259" key="3">
    <source>
        <dbReference type="PROSITE" id="PS50158"/>
    </source>
</evidence>
<feature type="compositionally biased region" description="Basic and acidic residues" evidence="2">
    <location>
        <begin position="258"/>
        <end position="269"/>
    </location>
</feature>